<proteinExistence type="predicted"/>
<protein>
    <submittedName>
        <fullName evidence="1">Uncharacterized protein</fullName>
    </submittedName>
</protein>
<dbReference type="EMBL" id="JACGCI010000054">
    <property type="protein sequence ID" value="KAF6750817.1"/>
    <property type="molecule type" value="Genomic_DNA"/>
</dbReference>
<gene>
    <name evidence="1" type="ORF">DFP72DRAFT_1071966</name>
</gene>
<keyword evidence="2" id="KW-1185">Reference proteome</keyword>
<dbReference type="Proteomes" id="UP000521943">
    <property type="component" value="Unassembled WGS sequence"/>
</dbReference>
<sequence>MPSMVPYEKNENHTYNEKCAELSRQFIFLWCRNTPKTIAYDQLDEAKKQRFDKTEAIEISYFLEELKSLLETYISEILPSDLSRSAFHYSLPDLPKTRAFNNFRCTVALLKCGFDALHLPLTEDQDMILYFLTCDFFSALATRPEIAWIVDTAFSRVNSESTLGSLSFAINNPDGHPSYYSPEASSMVSHIQEALSKLESLGWRAITGDLSSGLDVDLSAEGLLTGFM</sequence>
<evidence type="ECO:0000313" key="2">
    <source>
        <dbReference type="Proteomes" id="UP000521943"/>
    </source>
</evidence>
<accession>A0A8H6HQZ4</accession>
<comment type="caution">
    <text evidence="1">The sequence shown here is derived from an EMBL/GenBank/DDBJ whole genome shotgun (WGS) entry which is preliminary data.</text>
</comment>
<organism evidence="1 2">
    <name type="scientific">Ephemerocybe angulata</name>
    <dbReference type="NCBI Taxonomy" id="980116"/>
    <lineage>
        <taxon>Eukaryota</taxon>
        <taxon>Fungi</taxon>
        <taxon>Dikarya</taxon>
        <taxon>Basidiomycota</taxon>
        <taxon>Agaricomycotina</taxon>
        <taxon>Agaricomycetes</taxon>
        <taxon>Agaricomycetidae</taxon>
        <taxon>Agaricales</taxon>
        <taxon>Agaricineae</taxon>
        <taxon>Psathyrellaceae</taxon>
        <taxon>Ephemerocybe</taxon>
    </lineage>
</organism>
<name>A0A8H6HQZ4_9AGAR</name>
<reference evidence="1 2" key="1">
    <citation type="submission" date="2020-07" db="EMBL/GenBank/DDBJ databases">
        <title>Comparative genomics of pyrophilous fungi reveals a link between fire events and developmental genes.</title>
        <authorList>
            <consortium name="DOE Joint Genome Institute"/>
            <person name="Steindorff A.S."/>
            <person name="Carver A."/>
            <person name="Calhoun S."/>
            <person name="Stillman K."/>
            <person name="Liu H."/>
            <person name="Lipzen A."/>
            <person name="Pangilinan J."/>
            <person name="Labutti K."/>
            <person name="Bruns T.D."/>
            <person name="Grigoriev I.V."/>
        </authorList>
    </citation>
    <scope>NUCLEOTIDE SEQUENCE [LARGE SCALE GENOMIC DNA]</scope>
    <source>
        <strain evidence="1 2">CBS 144469</strain>
    </source>
</reference>
<evidence type="ECO:0000313" key="1">
    <source>
        <dbReference type="EMBL" id="KAF6750817.1"/>
    </source>
</evidence>
<dbReference type="AlphaFoldDB" id="A0A8H6HQZ4"/>